<gene>
    <name evidence="4" type="ORF">QYE76_013221</name>
    <name evidence="5" type="ORF">QYE76_013241</name>
</gene>
<evidence type="ECO:0000313" key="5">
    <source>
        <dbReference type="EMBL" id="KAK1696544.1"/>
    </source>
</evidence>
<evidence type="ECO:0000313" key="6">
    <source>
        <dbReference type="Proteomes" id="UP001231189"/>
    </source>
</evidence>
<name>A0AAD8U3H8_LOLMU</name>
<dbReference type="Pfam" id="PF02536">
    <property type="entry name" value="mTERF"/>
    <property type="match status" value="1"/>
</dbReference>
<dbReference type="Proteomes" id="UP001231189">
    <property type="component" value="Unassembled WGS sequence"/>
</dbReference>
<protein>
    <submittedName>
        <fullName evidence="4">Uncharacterized protein</fullName>
    </submittedName>
</protein>
<dbReference type="EMBL" id="JAUUTY010000001">
    <property type="protein sequence ID" value="KAK1696524.1"/>
    <property type="molecule type" value="Genomic_DNA"/>
</dbReference>
<dbReference type="SMART" id="SM00733">
    <property type="entry name" value="Mterf"/>
    <property type="match status" value="6"/>
</dbReference>
<evidence type="ECO:0000313" key="4">
    <source>
        <dbReference type="EMBL" id="KAK1696524.1"/>
    </source>
</evidence>
<dbReference type="GO" id="GO:0003676">
    <property type="term" value="F:nucleic acid binding"/>
    <property type="evidence" value="ECO:0007669"/>
    <property type="project" value="InterPro"/>
</dbReference>
<keyword evidence="2" id="KW-0806">Transcription termination</keyword>
<dbReference type="PANTHER" id="PTHR13068:SF202">
    <property type="entry name" value="OS05G0413000 PROTEIN"/>
    <property type="match status" value="1"/>
</dbReference>
<dbReference type="PANTHER" id="PTHR13068">
    <property type="entry name" value="CGI-12 PROTEIN-RELATED"/>
    <property type="match status" value="1"/>
</dbReference>
<dbReference type="Gene3D" id="1.25.70.10">
    <property type="entry name" value="Transcription termination factor 3, mitochondrial"/>
    <property type="match status" value="1"/>
</dbReference>
<keyword evidence="6" id="KW-1185">Reference proteome</keyword>
<keyword evidence="2" id="KW-0804">Transcription</keyword>
<keyword evidence="3" id="KW-0809">Transit peptide</keyword>
<reference evidence="4" key="1">
    <citation type="submission" date="2023-07" db="EMBL/GenBank/DDBJ databases">
        <title>A chromosome-level genome assembly of Lolium multiflorum.</title>
        <authorList>
            <person name="Chen Y."/>
            <person name="Copetti D."/>
            <person name="Kolliker R."/>
            <person name="Studer B."/>
        </authorList>
    </citation>
    <scope>NUCLEOTIDE SEQUENCE</scope>
    <source>
        <strain evidence="4">02402/16</strain>
        <tissue evidence="4">Leaf</tissue>
    </source>
</reference>
<proteinExistence type="inferred from homology"/>
<evidence type="ECO:0000256" key="2">
    <source>
        <dbReference type="ARBA" id="ARBA00022472"/>
    </source>
</evidence>
<evidence type="ECO:0000256" key="1">
    <source>
        <dbReference type="ARBA" id="ARBA00007692"/>
    </source>
</evidence>
<organism evidence="4 6">
    <name type="scientific">Lolium multiflorum</name>
    <name type="common">Italian ryegrass</name>
    <name type="synonym">Lolium perenne subsp. multiflorum</name>
    <dbReference type="NCBI Taxonomy" id="4521"/>
    <lineage>
        <taxon>Eukaryota</taxon>
        <taxon>Viridiplantae</taxon>
        <taxon>Streptophyta</taxon>
        <taxon>Embryophyta</taxon>
        <taxon>Tracheophyta</taxon>
        <taxon>Spermatophyta</taxon>
        <taxon>Magnoliopsida</taxon>
        <taxon>Liliopsida</taxon>
        <taxon>Poales</taxon>
        <taxon>Poaceae</taxon>
        <taxon>BOP clade</taxon>
        <taxon>Pooideae</taxon>
        <taxon>Poodae</taxon>
        <taxon>Poeae</taxon>
        <taxon>Poeae Chloroplast Group 2 (Poeae type)</taxon>
        <taxon>Loliodinae</taxon>
        <taxon>Loliinae</taxon>
        <taxon>Lolium</taxon>
    </lineage>
</organism>
<dbReference type="InterPro" id="IPR003690">
    <property type="entry name" value="MTERF"/>
</dbReference>
<dbReference type="EMBL" id="JAUUTY010000001">
    <property type="protein sequence ID" value="KAK1696544.1"/>
    <property type="molecule type" value="Genomic_DNA"/>
</dbReference>
<comment type="similarity">
    <text evidence="1">Belongs to the mTERF family.</text>
</comment>
<dbReference type="InterPro" id="IPR038538">
    <property type="entry name" value="MTERF_sf"/>
</dbReference>
<accession>A0AAD8U3H8</accession>
<keyword evidence="2" id="KW-0805">Transcription regulation</keyword>
<dbReference type="AlphaFoldDB" id="A0AAD8U3H8"/>
<dbReference type="GO" id="GO:0006353">
    <property type="term" value="P:DNA-templated transcription termination"/>
    <property type="evidence" value="ECO:0007669"/>
    <property type="project" value="UniProtKB-KW"/>
</dbReference>
<comment type="caution">
    <text evidence="4">The sequence shown here is derived from an EMBL/GenBank/DDBJ whole genome shotgun (WGS) entry which is preliminary data.</text>
</comment>
<evidence type="ECO:0000256" key="3">
    <source>
        <dbReference type="ARBA" id="ARBA00022946"/>
    </source>
</evidence>
<sequence length="386" mass="42138">MLSAARRRLFPLPVRYIAAAFSTSAASAAADPTVFYLESTCALSPAAAARAADSIRLVSPDSTAQADAVLDLLRRYGFSDADISATVRKFPFVLVSNPTKTLQPKLDFFASVGISAPLLPKLVSLSPIVLHRSIQDHLAPLFESLRKVLGSNARVVTALRQMPFVVRCSPKNTPNLVLSALRDVHGVPLGDVSRLVAIQPGVLLQRPDRLAEIVQAVKNFGMEPGHPMFVHMFAILSKMKTPTLESKIALYQSLGFDKDIVTLMMRRYPPAMAISGEKIKESTGFLVGKAGLSLEDIARYPMILKRSLESHSRRCAVLALLRKEGKPQGNHQVPVVLGATMVRFLKVYVQPHEIEIPDVVRAFNGEIPFEGFGVLQQPQQLGKTSL</sequence>